<evidence type="ECO:0000313" key="2">
    <source>
        <dbReference type="EMBL" id="TKK90821.1"/>
    </source>
</evidence>
<protein>
    <submittedName>
        <fullName evidence="2">Uncharacterized protein</fullName>
    </submittedName>
</protein>
<gene>
    <name evidence="2" type="ORF">FDA94_03385</name>
</gene>
<sequence>MANERSSDVTRLPRGATGFRDHGTEPLQVTDARAFASACYEAARLVRGKVLEITPPVVTPNFHTAVMKCGESTVGVLGRVHLPVVAIAEVPTGDVVFVDSPHGLEKALRASGTFRLLTRDELETPIGLIDTSDLDAAERREIAYWKPAILGQLLFNYWD</sequence>
<name>A0A4U3MMS3_9ACTN</name>
<feature type="region of interest" description="Disordered" evidence="1">
    <location>
        <begin position="1"/>
        <end position="24"/>
    </location>
</feature>
<organism evidence="2 3">
    <name type="scientific">Herbidospora galbida</name>
    <dbReference type="NCBI Taxonomy" id="2575442"/>
    <lineage>
        <taxon>Bacteria</taxon>
        <taxon>Bacillati</taxon>
        <taxon>Actinomycetota</taxon>
        <taxon>Actinomycetes</taxon>
        <taxon>Streptosporangiales</taxon>
        <taxon>Streptosporangiaceae</taxon>
        <taxon>Herbidospora</taxon>
    </lineage>
</organism>
<reference evidence="2 3" key="1">
    <citation type="submission" date="2019-04" db="EMBL/GenBank/DDBJ databases">
        <title>Herbidospora sp. NEAU-GS14.nov., a novel actinomycete isolated from soil.</title>
        <authorList>
            <person name="Han L."/>
        </authorList>
    </citation>
    <scope>NUCLEOTIDE SEQUENCE [LARGE SCALE GENOMIC DNA]</scope>
    <source>
        <strain evidence="2 3">NEAU-GS14</strain>
    </source>
</reference>
<dbReference type="Proteomes" id="UP000308705">
    <property type="component" value="Unassembled WGS sequence"/>
</dbReference>
<evidence type="ECO:0000313" key="3">
    <source>
        <dbReference type="Proteomes" id="UP000308705"/>
    </source>
</evidence>
<evidence type="ECO:0000256" key="1">
    <source>
        <dbReference type="SAM" id="MobiDB-lite"/>
    </source>
</evidence>
<dbReference type="EMBL" id="SZQA01000002">
    <property type="protein sequence ID" value="TKK90821.1"/>
    <property type="molecule type" value="Genomic_DNA"/>
</dbReference>
<accession>A0A4U3MMS3</accession>
<dbReference type="RefSeq" id="WP_137245562.1">
    <property type="nucleotide sequence ID" value="NZ_SZQA01000002.1"/>
</dbReference>
<keyword evidence="3" id="KW-1185">Reference proteome</keyword>
<dbReference type="AlphaFoldDB" id="A0A4U3MMS3"/>
<proteinExistence type="predicted"/>
<dbReference type="OrthoDB" id="6313019at2"/>
<comment type="caution">
    <text evidence="2">The sequence shown here is derived from an EMBL/GenBank/DDBJ whole genome shotgun (WGS) entry which is preliminary data.</text>
</comment>